<comment type="caution">
    <text evidence="1">The sequence shown here is derived from an EMBL/GenBank/DDBJ whole genome shotgun (WGS) entry which is preliminary data.</text>
</comment>
<evidence type="ECO:0008006" key="3">
    <source>
        <dbReference type="Google" id="ProtNLM"/>
    </source>
</evidence>
<dbReference type="Proteomes" id="UP001570417">
    <property type="component" value="Unassembled WGS sequence"/>
</dbReference>
<reference evidence="1 2" key="1">
    <citation type="journal article" date="2024" name="ISME J.">
        <title>Tailless and filamentous prophages are predominant in marine Vibrio.</title>
        <authorList>
            <person name="Steensen K."/>
            <person name="Seneca J."/>
            <person name="Bartlau N."/>
            <person name="Yu X.A."/>
            <person name="Hussain F.A."/>
            <person name="Polz M.F."/>
        </authorList>
    </citation>
    <scope>NUCLEOTIDE SEQUENCE [LARGE SCALE GENOMIC DNA]</scope>
    <source>
        <strain evidence="1 2">10N.222.51.A1</strain>
    </source>
</reference>
<accession>A0ABV4N907</accession>
<organism evidence="1 2">
    <name type="scientific">Vibrio gallaecicus</name>
    <dbReference type="NCBI Taxonomy" id="552386"/>
    <lineage>
        <taxon>Bacteria</taxon>
        <taxon>Pseudomonadati</taxon>
        <taxon>Pseudomonadota</taxon>
        <taxon>Gammaproteobacteria</taxon>
        <taxon>Vibrionales</taxon>
        <taxon>Vibrionaceae</taxon>
        <taxon>Vibrio</taxon>
    </lineage>
</organism>
<dbReference type="EMBL" id="JBFRUW010000008">
    <property type="protein sequence ID" value="MFA0567641.1"/>
    <property type="molecule type" value="Genomic_DNA"/>
</dbReference>
<protein>
    <recommendedName>
        <fullName evidence="3">Cation transporter</fullName>
    </recommendedName>
</protein>
<dbReference type="RefSeq" id="WP_137371724.1">
    <property type="nucleotide sequence ID" value="NZ_AP025491.1"/>
</dbReference>
<evidence type="ECO:0000313" key="1">
    <source>
        <dbReference type="EMBL" id="MFA0567641.1"/>
    </source>
</evidence>
<evidence type="ECO:0000313" key="2">
    <source>
        <dbReference type="Proteomes" id="UP001570417"/>
    </source>
</evidence>
<name>A0ABV4N907_9VIBR</name>
<keyword evidence="2" id="KW-1185">Reference proteome</keyword>
<proteinExistence type="predicted"/>
<gene>
    <name evidence="1" type="ORF">AB4566_05055</name>
</gene>
<sequence>MNLHTCRIVLKNHKVLTCQSVEQSLLHLESLGDNGISQIQIDASDGHQIYSYQSHSLEESLENLMNL</sequence>